<comment type="function">
    <text evidence="6 7">Required for proper 27S pre-rRNA processing and 60S ribosome subunit assembly.</text>
</comment>
<comment type="similarity">
    <text evidence="2 7">Belongs to the NIP7 family.</text>
</comment>
<dbReference type="GO" id="GO:0005737">
    <property type="term" value="C:cytoplasm"/>
    <property type="evidence" value="ECO:0007669"/>
    <property type="project" value="EnsemblFungi"/>
</dbReference>
<dbReference type="CDD" id="cd21151">
    <property type="entry name" value="PUA_Nip7-like"/>
    <property type="match status" value="1"/>
</dbReference>
<dbReference type="SUPFAM" id="SSF88802">
    <property type="entry name" value="Pre-PUA domain"/>
    <property type="match status" value="1"/>
</dbReference>
<keyword evidence="3 7" id="KW-0690">Ribosome biogenesis</keyword>
<dbReference type="InterPro" id="IPR005155">
    <property type="entry name" value="UPF0113_PUA"/>
</dbReference>
<reference evidence="9 10" key="2">
    <citation type="submission" date="2016-08" db="EMBL/GenBank/DDBJ databases">
        <title>Pervasive Adenine N6-methylation of Active Genes in Fungi.</title>
        <authorList>
            <consortium name="DOE Joint Genome Institute"/>
            <person name="Mondo S.J."/>
            <person name="Dannebaum R.O."/>
            <person name="Kuo R.C."/>
            <person name="Labutti K."/>
            <person name="Haridas S."/>
            <person name="Kuo A."/>
            <person name="Salamov A."/>
            <person name="Ahrendt S.R."/>
            <person name="Lipzen A."/>
            <person name="Sullivan W."/>
            <person name="Andreopoulos W.B."/>
            <person name="Clum A."/>
            <person name="Lindquist E."/>
            <person name="Daum C."/>
            <person name="Ramamoorthy G.K."/>
            <person name="Gryganskyi A."/>
            <person name="Culley D."/>
            <person name="Magnuson J.K."/>
            <person name="James T.Y."/>
            <person name="O'Malley M.A."/>
            <person name="Stajich J.E."/>
            <person name="Spatafora J.W."/>
            <person name="Visel A."/>
            <person name="Grigoriev I.V."/>
        </authorList>
    </citation>
    <scope>NUCLEOTIDE SEQUENCE [LARGE SCALE GENOMIC DNA]</scope>
    <source>
        <strain evidence="10">finn</strain>
    </source>
</reference>
<evidence type="ECO:0000256" key="2">
    <source>
        <dbReference type="ARBA" id="ARBA00009895"/>
    </source>
</evidence>
<dbReference type="Proteomes" id="UP000193719">
    <property type="component" value="Unassembled WGS sequence"/>
</dbReference>
<dbReference type="PROSITE" id="PS50890">
    <property type="entry name" value="PUA"/>
    <property type="match status" value="1"/>
</dbReference>
<dbReference type="CDD" id="cd21146">
    <property type="entry name" value="Nip7_N_euk"/>
    <property type="match status" value="1"/>
</dbReference>
<dbReference type="PIRSF" id="PIRSF017190">
    <property type="entry name" value="Rbsml_synth_fac_NIP7"/>
    <property type="match status" value="1"/>
</dbReference>
<dbReference type="STRING" id="1754191.A0A1Y1VL50"/>
<dbReference type="EMBL" id="MCFH01000004">
    <property type="protein sequence ID" value="ORX58626.1"/>
    <property type="molecule type" value="Genomic_DNA"/>
</dbReference>
<feature type="domain" description="PUA" evidence="8">
    <location>
        <begin position="95"/>
        <end position="170"/>
    </location>
</feature>
<evidence type="ECO:0000256" key="1">
    <source>
        <dbReference type="ARBA" id="ARBA00004604"/>
    </source>
</evidence>
<dbReference type="Gene3D" id="3.10.450.220">
    <property type="match status" value="1"/>
</dbReference>
<keyword evidence="4 7" id="KW-0694">RNA-binding</keyword>
<dbReference type="FunFam" id="3.10.450.220:FF:000001">
    <property type="entry name" value="60S ribosome subunit biogenesis protein NIP7 homolog"/>
    <property type="match status" value="1"/>
</dbReference>
<accession>A0A1Y1VL50</accession>
<gene>
    <name evidence="9" type="ORF">BCR36DRAFT_344099</name>
</gene>
<proteinExistence type="inferred from homology"/>
<dbReference type="InterPro" id="IPR036974">
    <property type="entry name" value="PUA_sf"/>
</dbReference>
<dbReference type="GO" id="GO:0000463">
    <property type="term" value="P:maturation of LSU-rRNA from tricistronic rRNA transcript (SSU-rRNA, 5.8S rRNA, LSU-rRNA)"/>
    <property type="evidence" value="ECO:0007669"/>
    <property type="project" value="EnsemblFungi"/>
</dbReference>
<name>A0A1Y1VL50_9FUNG</name>
<dbReference type="Pfam" id="PF17833">
    <property type="entry name" value="pre-PUA_NIP7"/>
    <property type="match status" value="1"/>
</dbReference>
<dbReference type="GO" id="GO:0005730">
    <property type="term" value="C:nucleolus"/>
    <property type="evidence" value="ECO:0007669"/>
    <property type="project" value="UniProtKB-SubCell"/>
</dbReference>
<evidence type="ECO:0000256" key="7">
    <source>
        <dbReference type="PIRNR" id="PIRNR017190"/>
    </source>
</evidence>
<evidence type="ECO:0000256" key="6">
    <source>
        <dbReference type="ARBA" id="ARBA00054591"/>
    </source>
</evidence>
<dbReference type="GO" id="GO:0003723">
    <property type="term" value="F:RNA binding"/>
    <property type="evidence" value="ECO:0007669"/>
    <property type="project" value="UniProtKB-KW"/>
</dbReference>
<dbReference type="OrthoDB" id="27490at2759"/>
<protein>
    <recommendedName>
        <fullName evidence="7">60S ribosome subunit biogenesis protein NIP7</fullName>
    </recommendedName>
</protein>
<dbReference type="InterPro" id="IPR016686">
    <property type="entry name" value="Ribosomal_synth_fac_NIP7"/>
</dbReference>
<sequence>MRPLTEEETKVFFQKLAQYIGRNIVHLINRPDDTYCFRLHNNRVYYVSEKIMKKATCIGRDQLLSLGVCFGKFTKTGKFRLHITSLDYLAQYAKYKIWVKPNGEMPFMYGNHVLKAHLGRITEDTPEHQGAIIYSMNDVPLGFGVTARSTSDCRKLDPTGIVVFHQADIGEYLRGEETLL</sequence>
<comment type="caution">
    <text evidence="9">The sequence shown here is derived from an EMBL/GenBank/DDBJ whole genome shotgun (WGS) entry which is preliminary data.</text>
</comment>
<evidence type="ECO:0000313" key="9">
    <source>
        <dbReference type="EMBL" id="ORX58626.1"/>
    </source>
</evidence>
<keyword evidence="10" id="KW-1185">Reference proteome</keyword>
<dbReference type="InterPro" id="IPR040598">
    <property type="entry name" value="NIP7_N"/>
</dbReference>
<evidence type="ECO:0000256" key="5">
    <source>
        <dbReference type="ARBA" id="ARBA00023242"/>
    </source>
</evidence>
<reference evidence="9 10" key="1">
    <citation type="submission" date="2016-08" db="EMBL/GenBank/DDBJ databases">
        <title>Genomes of anaerobic fungi encode conserved fungal cellulosomes for biomass hydrolysis.</title>
        <authorList>
            <consortium name="DOE Joint Genome Institute"/>
            <person name="Haitjema C.H."/>
            <person name="Gilmore S.P."/>
            <person name="Henske J.K."/>
            <person name="Solomon K.V."/>
            <person name="De Groot R."/>
            <person name="Kuo A."/>
            <person name="Mondo S.J."/>
            <person name="Salamov A.A."/>
            <person name="Labutti K."/>
            <person name="Zhao Z."/>
            <person name="Chiniquy J."/>
            <person name="Barry K."/>
            <person name="Brewer H.M."/>
            <person name="Purvine S.O."/>
            <person name="Wright A.T."/>
            <person name="Boxma B."/>
            <person name="Van Alen T."/>
            <person name="Hackstein J.H."/>
            <person name="Baker S.E."/>
            <person name="Grigoriev I.V."/>
            <person name="O'Malley M.A."/>
        </authorList>
    </citation>
    <scope>NUCLEOTIDE SEQUENCE [LARGE SCALE GENOMIC DNA]</scope>
    <source>
        <strain evidence="10">finn</strain>
    </source>
</reference>
<dbReference type="PANTHER" id="PTHR23415">
    <property type="entry name" value="CYCLIN-DEPENDENT KINASES REGULATORY SUBUNIT/60S RIBOSOME SUBUNIT BIOGENESIS PROTEIN NIP7"/>
    <property type="match status" value="1"/>
</dbReference>
<dbReference type="GO" id="GO:1902626">
    <property type="term" value="P:assembly of large subunit precursor of preribosome"/>
    <property type="evidence" value="ECO:0007669"/>
    <property type="project" value="EnsemblFungi"/>
</dbReference>
<dbReference type="InterPro" id="IPR002478">
    <property type="entry name" value="PUA"/>
</dbReference>
<dbReference type="Gene3D" id="2.30.130.10">
    <property type="entry name" value="PUA domain"/>
    <property type="match status" value="1"/>
</dbReference>
<comment type="subunit">
    <text evidence="7">Interacts with pre-ribosome complex.</text>
</comment>
<evidence type="ECO:0000256" key="3">
    <source>
        <dbReference type="ARBA" id="ARBA00022517"/>
    </source>
</evidence>
<organism evidence="9 10">
    <name type="scientific">Piromyces finnis</name>
    <dbReference type="NCBI Taxonomy" id="1754191"/>
    <lineage>
        <taxon>Eukaryota</taxon>
        <taxon>Fungi</taxon>
        <taxon>Fungi incertae sedis</taxon>
        <taxon>Chytridiomycota</taxon>
        <taxon>Chytridiomycota incertae sedis</taxon>
        <taxon>Neocallimastigomycetes</taxon>
        <taxon>Neocallimastigales</taxon>
        <taxon>Neocallimastigaceae</taxon>
        <taxon>Piromyces</taxon>
    </lineage>
</organism>
<dbReference type="InterPro" id="IPR055359">
    <property type="entry name" value="Nip7_N_euk"/>
</dbReference>
<evidence type="ECO:0000313" key="10">
    <source>
        <dbReference type="Proteomes" id="UP000193719"/>
    </source>
</evidence>
<dbReference type="AlphaFoldDB" id="A0A1Y1VL50"/>
<evidence type="ECO:0000256" key="4">
    <source>
        <dbReference type="ARBA" id="ARBA00022884"/>
    </source>
</evidence>
<evidence type="ECO:0000259" key="8">
    <source>
        <dbReference type="SMART" id="SM00359"/>
    </source>
</evidence>
<keyword evidence="5 7" id="KW-0539">Nucleus</keyword>
<dbReference type="FunFam" id="2.30.130.10:FF:000002">
    <property type="entry name" value="60S ribosome subunit biogenesis protein NIP7 homolog"/>
    <property type="match status" value="1"/>
</dbReference>
<dbReference type="SMART" id="SM00359">
    <property type="entry name" value="PUA"/>
    <property type="match status" value="1"/>
</dbReference>
<dbReference type="GO" id="GO:0030687">
    <property type="term" value="C:preribosome, large subunit precursor"/>
    <property type="evidence" value="ECO:0007669"/>
    <property type="project" value="EnsemblFungi"/>
</dbReference>
<comment type="subcellular location">
    <subcellularLocation>
        <location evidence="1">Nucleus</location>
        <location evidence="1">Nucleolus</location>
    </subcellularLocation>
</comment>
<dbReference type="Pfam" id="PF03657">
    <property type="entry name" value="UPF0113"/>
    <property type="match status" value="1"/>
</dbReference>
<dbReference type="InterPro" id="IPR015947">
    <property type="entry name" value="PUA-like_sf"/>
</dbReference>
<dbReference type="SUPFAM" id="SSF88697">
    <property type="entry name" value="PUA domain-like"/>
    <property type="match status" value="1"/>
</dbReference>